<feature type="chain" id="PRO_5002353369" evidence="2">
    <location>
        <begin position="31"/>
        <end position="102"/>
    </location>
</feature>
<sequence>MGGYGVTRFAEACLAACLVVLLLRCSQCEGRKLMLAAEEGGSDEVMHFEGGLELRVAVWRRRRRGGGGGVAVSPPPRPRGFSASGGRAERLMRSVPSPGVGH</sequence>
<name>A0A0E0A1X9_9ORYZ</name>
<dbReference type="HOGENOM" id="CLU_175835_0_0_1"/>
<keyword evidence="2" id="KW-0732">Signal</keyword>
<proteinExistence type="predicted"/>
<reference evidence="3" key="1">
    <citation type="submission" date="2015-04" db="UniProtKB">
        <authorList>
            <consortium name="EnsemblPlants"/>
        </authorList>
    </citation>
    <scope>IDENTIFICATION</scope>
</reference>
<feature type="region of interest" description="Disordered" evidence="1">
    <location>
        <begin position="65"/>
        <end position="102"/>
    </location>
</feature>
<dbReference type="Proteomes" id="UP000026961">
    <property type="component" value="Chromosome 5"/>
</dbReference>
<evidence type="ECO:0000256" key="1">
    <source>
        <dbReference type="SAM" id="MobiDB-lite"/>
    </source>
</evidence>
<dbReference type="AlphaFoldDB" id="A0A0E0A1X9"/>
<keyword evidence="4" id="KW-1185">Reference proteome</keyword>
<dbReference type="eggNOG" id="ENOG502R65K">
    <property type="taxonomic scope" value="Eukaryota"/>
</dbReference>
<dbReference type="EnsemblPlants" id="OGLUM05G25000.1">
    <property type="protein sequence ID" value="OGLUM05G25000.1"/>
    <property type="gene ID" value="OGLUM05G25000"/>
</dbReference>
<evidence type="ECO:0000313" key="3">
    <source>
        <dbReference type="EnsemblPlants" id="OGLUM05G25000.1"/>
    </source>
</evidence>
<reference evidence="3" key="2">
    <citation type="submission" date="2018-05" db="EMBL/GenBank/DDBJ databases">
        <title>OgluRS3 (Oryza glumaepatula Reference Sequence Version 3).</title>
        <authorList>
            <person name="Zhang J."/>
            <person name="Kudrna D."/>
            <person name="Lee S."/>
            <person name="Talag J."/>
            <person name="Welchert J."/>
            <person name="Wing R.A."/>
        </authorList>
    </citation>
    <scope>NUCLEOTIDE SEQUENCE [LARGE SCALE GENOMIC DNA]</scope>
</reference>
<feature type="signal peptide" evidence="2">
    <location>
        <begin position="1"/>
        <end position="30"/>
    </location>
</feature>
<organism evidence="3">
    <name type="scientific">Oryza glumipatula</name>
    <dbReference type="NCBI Taxonomy" id="40148"/>
    <lineage>
        <taxon>Eukaryota</taxon>
        <taxon>Viridiplantae</taxon>
        <taxon>Streptophyta</taxon>
        <taxon>Embryophyta</taxon>
        <taxon>Tracheophyta</taxon>
        <taxon>Spermatophyta</taxon>
        <taxon>Magnoliopsida</taxon>
        <taxon>Liliopsida</taxon>
        <taxon>Poales</taxon>
        <taxon>Poaceae</taxon>
        <taxon>BOP clade</taxon>
        <taxon>Oryzoideae</taxon>
        <taxon>Oryzeae</taxon>
        <taxon>Oryzinae</taxon>
        <taxon>Oryza</taxon>
    </lineage>
</organism>
<dbReference type="Gramene" id="OGLUM05G25000.1">
    <property type="protein sequence ID" value="OGLUM05G25000.1"/>
    <property type="gene ID" value="OGLUM05G25000"/>
</dbReference>
<evidence type="ECO:0000313" key="4">
    <source>
        <dbReference type="Proteomes" id="UP000026961"/>
    </source>
</evidence>
<protein>
    <submittedName>
        <fullName evidence="3">Uncharacterized protein</fullName>
    </submittedName>
</protein>
<accession>A0A0E0A1X9</accession>
<evidence type="ECO:0000256" key="2">
    <source>
        <dbReference type="SAM" id="SignalP"/>
    </source>
</evidence>